<proteinExistence type="predicted"/>
<evidence type="ECO:0000313" key="2">
    <source>
        <dbReference type="Proteomes" id="UP001157502"/>
    </source>
</evidence>
<dbReference type="Proteomes" id="UP001157502">
    <property type="component" value="Chromosome 6"/>
</dbReference>
<evidence type="ECO:0000313" key="1">
    <source>
        <dbReference type="EMBL" id="KAJ8010371.1"/>
    </source>
</evidence>
<sequence>MRPTYCCSLPTFQQLQCLEPMLLWMERKVLCLVENSRALFPWRNLPPVNYEGTLTSGPQAGGVKKGGGQEREDGVRVVS</sequence>
<gene>
    <name evidence="1" type="ORF">DPEC_G00074370</name>
</gene>
<name>A0ACC2H3R2_DALPE</name>
<dbReference type="EMBL" id="CM055733">
    <property type="protein sequence ID" value="KAJ8010371.1"/>
    <property type="molecule type" value="Genomic_DNA"/>
</dbReference>
<protein>
    <submittedName>
        <fullName evidence="1">Uncharacterized protein</fullName>
    </submittedName>
</protein>
<comment type="caution">
    <text evidence="1">The sequence shown here is derived from an EMBL/GenBank/DDBJ whole genome shotgun (WGS) entry which is preliminary data.</text>
</comment>
<reference evidence="1" key="1">
    <citation type="submission" date="2021-05" db="EMBL/GenBank/DDBJ databases">
        <authorList>
            <person name="Pan Q."/>
            <person name="Jouanno E."/>
            <person name="Zahm M."/>
            <person name="Klopp C."/>
            <person name="Cabau C."/>
            <person name="Louis A."/>
            <person name="Berthelot C."/>
            <person name="Parey E."/>
            <person name="Roest Crollius H."/>
            <person name="Montfort J."/>
            <person name="Robinson-Rechavi M."/>
            <person name="Bouchez O."/>
            <person name="Lampietro C."/>
            <person name="Lopez Roques C."/>
            <person name="Donnadieu C."/>
            <person name="Postlethwait J."/>
            <person name="Bobe J."/>
            <person name="Dillon D."/>
            <person name="Chandos A."/>
            <person name="von Hippel F."/>
            <person name="Guiguen Y."/>
        </authorList>
    </citation>
    <scope>NUCLEOTIDE SEQUENCE</scope>
    <source>
        <strain evidence="1">YG-Jan2019</strain>
    </source>
</reference>
<organism evidence="1 2">
    <name type="scientific">Dallia pectoralis</name>
    <name type="common">Alaska blackfish</name>
    <dbReference type="NCBI Taxonomy" id="75939"/>
    <lineage>
        <taxon>Eukaryota</taxon>
        <taxon>Metazoa</taxon>
        <taxon>Chordata</taxon>
        <taxon>Craniata</taxon>
        <taxon>Vertebrata</taxon>
        <taxon>Euteleostomi</taxon>
        <taxon>Actinopterygii</taxon>
        <taxon>Neopterygii</taxon>
        <taxon>Teleostei</taxon>
        <taxon>Protacanthopterygii</taxon>
        <taxon>Esociformes</taxon>
        <taxon>Umbridae</taxon>
        <taxon>Dallia</taxon>
    </lineage>
</organism>
<accession>A0ACC2H3R2</accession>
<keyword evidence="2" id="KW-1185">Reference proteome</keyword>